<dbReference type="SUPFAM" id="SSF63380">
    <property type="entry name" value="Riboflavin synthase domain-like"/>
    <property type="match status" value="1"/>
</dbReference>
<dbReference type="InterPro" id="IPR017938">
    <property type="entry name" value="Riboflavin_synthase-like_b-brl"/>
</dbReference>
<dbReference type="PANTHER" id="PTHR19384">
    <property type="entry name" value="NITRIC OXIDE SYNTHASE-RELATED"/>
    <property type="match status" value="1"/>
</dbReference>
<dbReference type="Gene3D" id="2.40.30.10">
    <property type="entry name" value="Translation factors"/>
    <property type="match status" value="1"/>
</dbReference>
<dbReference type="SUPFAM" id="SSF52343">
    <property type="entry name" value="Ferredoxin reductase-like, C-terminal NADP-linked domain"/>
    <property type="match status" value="1"/>
</dbReference>
<dbReference type="InterPro" id="IPR039261">
    <property type="entry name" value="FNR_nucleotide-bd"/>
</dbReference>
<dbReference type="Pfam" id="PF00175">
    <property type="entry name" value="NAD_binding_1"/>
    <property type="match status" value="1"/>
</dbReference>
<dbReference type="GO" id="GO:0019344">
    <property type="term" value="P:cysteine biosynthetic process"/>
    <property type="evidence" value="ECO:0007669"/>
    <property type="project" value="InterPro"/>
</dbReference>
<dbReference type="PRINTS" id="PR00371">
    <property type="entry name" value="FPNCR"/>
</dbReference>
<keyword evidence="8" id="KW-0521">NADP</keyword>
<dbReference type="Pfam" id="PF00667">
    <property type="entry name" value="FAD_binding_1"/>
    <property type="match status" value="1"/>
</dbReference>
<dbReference type="FunFam" id="3.40.50.80:FF:000001">
    <property type="entry name" value="NADPH--cytochrome P450 reductase 1"/>
    <property type="match status" value="1"/>
</dbReference>
<evidence type="ECO:0000256" key="1">
    <source>
        <dbReference type="ARBA" id="ARBA00001917"/>
    </source>
</evidence>
<dbReference type="InterPro" id="IPR023173">
    <property type="entry name" value="NADPH_Cyt_P450_Rdtase_alpha"/>
</dbReference>
<dbReference type="Gene3D" id="3.40.50.360">
    <property type="match status" value="1"/>
</dbReference>
<evidence type="ECO:0000256" key="3">
    <source>
        <dbReference type="ARBA" id="ARBA00022448"/>
    </source>
</evidence>
<keyword evidence="4" id="KW-0028">Amino-acid biosynthesis</keyword>
<keyword evidence="10" id="KW-0560">Oxidoreductase</keyword>
<feature type="domain" description="Flavodoxin-like" evidence="11">
    <location>
        <begin position="63"/>
        <end position="201"/>
    </location>
</feature>
<keyword evidence="7" id="KW-0274">FAD</keyword>
<sequence>MTTDLNSSPLSGDQQARLGELLSGMNEGQLFWLAGFLAGKCAGGSANADAHTATAPTSAAAELTILFGSQTGNAEELAQQLAARAADKGVSAKVVDMADYKPKQLKKEQYLAVLTSTQGEGDPPDNALDFHEFINGKKAPKLEGLRYSVLSLGDSSYEHFCKTGQDFDSKLATLGATALAERVDCDVDYEDLAEDWINRVLETIAVEAGANQPAAANTAAAEQAPTSAFNRKNPYAAVILTNQLLSGRGSDKEVRHIELSLEDSGLAYKPGDALGIYPQNSPVLVSELLETLGFDGDQVVSADERDISLRDALAFYREITLLTPPLMKHWADLAEDNVLKAMVADSRELKAWTEGRDVLDLIQAWPVATLAPQELVNVLRKLPPRLYSISSSQAAVDDEVHITVAAVRYSSHGRDRQGVASGWLSDRMSEGDKVRVYIDPNKKFALPEDTAPVIMIGPGTGVAPFRAFLQEREERQAEGDNWLFFGDRRFRSDFLYQSEWLKWRRDGLLTRLDVAFSRDQTEKRYVQHCLEENSAEVWAWLQRGASLYVCGDADKMAPDVHQALLGIASKQGGLNQEQAEDYLRQLNRDKRYQRDVY</sequence>
<evidence type="ECO:0000256" key="6">
    <source>
        <dbReference type="ARBA" id="ARBA00022643"/>
    </source>
</evidence>
<dbReference type="InterPro" id="IPR001709">
    <property type="entry name" value="Flavoprot_Pyr_Nucl_cyt_Rdtase"/>
</dbReference>
<dbReference type="InterPro" id="IPR001094">
    <property type="entry name" value="Flavdoxin-like"/>
</dbReference>
<keyword evidence="3" id="KW-0813">Transport</keyword>
<keyword evidence="6" id="KW-0288">FMN</keyword>
<evidence type="ECO:0000259" key="12">
    <source>
        <dbReference type="PROSITE" id="PS51384"/>
    </source>
</evidence>
<evidence type="ECO:0000256" key="8">
    <source>
        <dbReference type="ARBA" id="ARBA00022857"/>
    </source>
</evidence>
<dbReference type="Pfam" id="PF00258">
    <property type="entry name" value="Flavodoxin_1"/>
    <property type="match status" value="1"/>
</dbReference>
<dbReference type="GO" id="GO:0010181">
    <property type="term" value="F:FMN binding"/>
    <property type="evidence" value="ECO:0007669"/>
    <property type="project" value="InterPro"/>
</dbReference>
<dbReference type="PROSITE" id="PS50902">
    <property type="entry name" value="FLAVODOXIN_LIKE"/>
    <property type="match status" value="1"/>
</dbReference>
<reference evidence="13" key="1">
    <citation type="journal article" date="2015" name="Nature">
        <title>Complex archaea that bridge the gap between prokaryotes and eukaryotes.</title>
        <authorList>
            <person name="Spang A."/>
            <person name="Saw J.H."/>
            <person name="Jorgensen S.L."/>
            <person name="Zaremba-Niedzwiedzka K."/>
            <person name="Martijn J."/>
            <person name="Lind A.E."/>
            <person name="van Eijk R."/>
            <person name="Schleper C."/>
            <person name="Guy L."/>
            <person name="Ettema T.J."/>
        </authorList>
    </citation>
    <scope>NUCLEOTIDE SEQUENCE</scope>
</reference>
<evidence type="ECO:0000256" key="4">
    <source>
        <dbReference type="ARBA" id="ARBA00022605"/>
    </source>
</evidence>
<dbReference type="InterPro" id="IPR029039">
    <property type="entry name" value="Flavoprotein-like_sf"/>
</dbReference>
<organism evidence="13">
    <name type="scientific">marine sediment metagenome</name>
    <dbReference type="NCBI Taxonomy" id="412755"/>
    <lineage>
        <taxon>unclassified sequences</taxon>
        <taxon>metagenomes</taxon>
        <taxon>ecological metagenomes</taxon>
    </lineage>
</organism>
<comment type="cofactor">
    <cofactor evidence="1">
        <name>FMN</name>
        <dbReference type="ChEBI" id="CHEBI:58210"/>
    </cofactor>
</comment>
<evidence type="ECO:0000256" key="5">
    <source>
        <dbReference type="ARBA" id="ARBA00022630"/>
    </source>
</evidence>
<dbReference type="AlphaFoldDB" id="A0A0F9LF17"/>
<accession>A0A0F9LF17</accession>
<keyword evidence="9" id="KW-0249">Electron transport</keyword>
<comment type="cofactor">
    <cofactor evidence="2">
        <name>FAD</name>
        <dbReference type="ChEBI" id="CHEBI:57692"/>
    </cofactor>
</comment>
<dbReference type="PIRSF" id="PIRSF000207">
    <property type="entry name" value="SiR-FP_CysJ"/>
    <property type="match status" value="1"/>
</dbReference>
<evidence type="ECO:0008006" key="14">
    <source>
        <dbReference type="Google" id="ProtNLM"/>
    </source>
</evidence>
<name>A0A0F9LF17_9ZZZZ</name>
<keyword evidence="5" id="KW-0285">Flavoprotein</keyword>
<dbReference type="GO" id="GO:0050660">
    <property type="term" value="F:flavin adenine dinucleotide binding"/>
    <property type="evidence" value="ECO:0007669"/>
    <property type="project" value="InterPro"/>
</dbReference>
<gene>
    <name evidence="13" type="ORF">LCGC14_1207280</name>
</gene>
<dbReference type="SUPFAM" id="SSF52218">
    <property type="entry name" value="Flavoproteins"/>
    <property type="match status" value="1"/>
</dbReference>
<dbReference type="InterPro" id="IPR010199">
    <property type="entry name" value="CysJ"/>
</dbReference>
<comment type="caution">
    <text evidence="13">The sequence shown here is derived from an EMBL/GenBank/DDBJ whole genome shotgun (WGS) entry which is preliminary data.</text>
</comment>
<dbReference type="PRINTS" id="PR00369">
    <property type="entry name" value="FLAVODOXIN"/>
</dbReference>
<dbReference type="InterPro" id="IPR003097">
    <property type="entry name" value="CysJ-like_FAD-binding"/>
</dbReference>
<evidence type="ECO:0000256" key="10">
    <source>
        <dbReference type="ARBA" id="ARBA00023002"/>
    </source>
</evidence>
<dbReference type="Gene3D" id="1.20.990.10">
    <property type="entry name" value="NADPH-cytochrome p450 Reductase, Chain A, domain 3"/>
    <property type="match status" value="1"/>
</dbReference>
<proteinExistence type="predicted"/>
<protein>
    <recommendedName>
        <fullName evidence="14">Flavodoxin-like domain-containing protein</fullName>
    </recommendedName>
</protein>
<dbReference type="NCBIfam" id="TIGR01931">
    <property type="entry name" value="cysJ"/>
    <property type="match status" value="1"/>
</dbReference>
<evidence type="ECO:0000256" key="2">
    <source>
        <dbReference type="ARBA" id="ARBA00001974"/>
    </source>
</evidence>
<evidence type="ECO:0000256" key="7">
    <source>
        <dbReference type="ARBA" id="ARBA00022827"/>
    </source>
</evidence>
<dbReference type="GO" id="GO:0005829">
    <property type="term" value="C:cytosol"/>
    <property type="evidence" value="ECO:0007669"/>
    <property type="project" value="TreeGrafter"/>
</dbReference>
<feature type="domain" description="FAD-binding FR-type" evidence="12">
    <location>
        <begin position="232"/>
        <end position="447"/>
    </location>
</feature>
<dbReference type="PROSITE" id="PS51384">
    <property type="entry name" value="FAD_FR"/>
    <property type="match status" value="1"/>
</dbReference>
<dbReference type="InterPro" id="IPR017927">
    <property type="entry name" value="FAD-bd_FR_type"/>
</dbReference>
<evidence type="ECO:0000256" key="9">
    <source>
        <dbReference type="ARBA" id="ARBA00022982"/>
    </source>
</evidence>
<evidence type="ECO:0000259" key="11">
    <source>
        <dbReference type="PROSITE" id="PS50902"/>
    </source>
</evidence>
<dbReference type="PANTHER" id="PTHR19384:SF128">
    <property type="entry name" value="NADPH OXIDOREDUCTASE A"/>
    <property type="match status" value="1"/>
</dbReference>
<dbReference type="GO" id="GO:0004783">
    <property type="term" value="F:sulfite reductase (NADPH) activity"/>
    <property type="evidence" value="ECO:0007669"/>
    <property type="project" value="InterPro"/>
</dbReference>
<dbReference type="EMBL" id="LAZR01006251">
    <property type="protein sequence ID" value="KKM93549.1"/>
    <property type="molecule type" value="Genomic_DNA"/>
</dbReference>
<dbReference type="Gene3D" id="3.40.50.80">
    <property type="entry name" value="Nucleotide-binding domain of ferredoxin-NADP reductase (FNR) module"/>
    <property type="match status" value="1"/>
</dbReference>
<evidence type="ECO:0000313" key="13">
    <source>
        <dbReference type="EMBL" id="KKM93549.1"/>
    </source>
</evidence>
<dbReference type="InterPro" id="IPR001433">
    <property type="entry name" value="OxRdtase_FAD/NAD-bd"/>
</dbReference>
<dbReference type="InterPro" id="IPR008254">
    <property type="entry name" value="Flavodoxin/NO_synth"/>
</dbReference>
<dbReference type="CDD" id="cd06199">
    <property type="entry name" value="SiR"/>
    <property type="match status" value="1"/>
</dbReference>